<dbReference type="SUPFAM" id="SSF51126">
    <property type="entry name" value="Pectin lyase-like"/>
    <property type="match status" value="1"/>
</dbReference>
<organism evidence="4 5">
    <name type="scientific">Novipirellula galeiformis</name>
    <dbReference type="NCBI Taxonomy" id="2528004"/>
    <lineage>
        <taxon>Bacteria</taxon>
        <taxon>Pseudomonadati</taxon>
        <taxon>Planctomycetota</taxon>
        <taxon>Planctomycetia</taxon>
        <taxon>Pirellulales</taxon>
        <taxon>Pirellulaceae</taxon>
        <taxon>Novipirellula</taxon>
    </lineage>
</organism>
<dbReference type="RefSeq" id="WP_197168963.1">
    <property type="nucleotide sequence ID" value="NZ_SJPT01000001.1"/>
</dbReference>
<feature type="domain" description="Rhamnogalacturonase A/B/Epimerase-like pectate lyase" evidence="3">
    <location>
        <begin position="41"/>
        <end position="109"/>
    </location>
</feature>
<proteinExistence type="predicted"/>
<evidence type="ECO:0000256" key="1">
    <source>
        <dbReference type="SAM" id="MobiDB-lite"/>
    </source>
</evidence>
<evidence type="ECO:0000259" key="3">
    <source>
        <dbReference type="Pfam" id="PF12708"/>
    </source>
</evidence>
<comment type="caution">
    <text evidence="4">The sequence shown here is derived from an EMBL/GenBank/DDBJ whole genome shotgun (WGS) entry which is preliminary data.</text>
</comment>
<evidence type="ECO:0000313" key="5">
    <source>
        <dbReference type="Proteomes" id="UP000316304"/>
    </source>
</evidence>
<feature type="region of interest" description="Disordered" evidence="1">
    <location>
        <begin position="355"/>
        <end position="407"/>
    </location>
</feature>
<dbReference type="GO" id="GO:0016829">
    <property type="term" value="F:lyase activity"/>
    <property type="evidence" value="ECO:0007669"/>
    <property type="project" value="UniProtKB-KW"/>
</dbReference>
<feature type="signal peptide" evidence="2">
    <location>
        <begin position="1"/>
        <end position="25"/>
    </location>
</feature>
<dbReference type="Gene3D" id="2.160.20.10">
    <property type="entry name" value="Single-stranded right-handed beta-helix, Pectin lyase-like"/>
    <property type="match status" value="1"/>
</dbReference>
<name>A0A5C6CUS9_9BACT</name>
<reference evidence="4 5" key="1">
    <citation type="submission" date="2019-02" db="EMBL/GenBank/DDBJ databases">
        <title>Deep-cultivation of Planctomycetes and their phenomic and genomic characterization uncovers novel biology.</title>
        <authorList>
            <person name="Wiegand S."/>
            <person name="Jogler M."/>
            <person name="Boedeker C."/>
            <person name="Pinto D."/>
            <person name="Vollmers J."/>
            <person name="Rivas-Marin E."/>
            <person name="Kohn T."/>
            <person name="Peeters S.H."/>
            <person name="Heuer A."/>
            <person name="Rast P."/>
            <person name="Oberbeckmann S."/>
            <person name="Bunk B."/>
            <person name="Jeske O."/>
            <person name="Meyerdierks A."/>
            <person name="Storesund J.E."/>
            <person name="Kallscheuer N."/>
            <person name="Luecker S."/>
            <person name="Lage O.M."/>
            <person name="Pohl T."/>
            <person name="Merkel B.J."/>
            <person name="Hornburger P."/>
            <person name="Mueller R.-W."/>
            <person name="Bruemmer F."/>
            <person name="Labrenz M."/>
            <person name="Spormann A.M."/>
            <person name="Op Den Camp H."/>
            <person name="Overmann J."/>
            <person name="Amann R."/>
            <person name="Jetten M.S.M."/>
            <person name="Mascher T."/>
            <person name="Medema M.H."/>
            <person name="Devos D.P."/>
            <person name="Kaster A.-K."/>
            <person name="Ovreas L."/>
            <person name="Rohde M."/>
            <person name="Galperin M.Y."/>
            <person name="Jogler C."/>
        </authorList>
    </citation>
    <scope>NUCLEOTIDE SEQUENCE [LARGE SCALE GENOMIC DNA]</scope>
    <source>
        <strain evidence="4 5">Pla52o</strain>
    </source>
</reference>
<protein>
    <submittedName>
        <fullName evidence="4">Pectate lyase superfamily protein</fullName>
    </submittedName>
</protein>
<gene>
    <name evidence="4" type="ORF">Pla52o_06610</name>
</gene>
<dbReference type="InterPro" id="IPR012334">
    <property type="entry name" value="Pectin_lyas_fold"/>
</dbReference>
<feature type="compositionally biased region" description="Polar residues" evidence="1">
    <location>
        <begin position="355"/>
        <end position="372"/>
    </location>
</feature>
<evidence type="ECO:0000256" key="2">
    <source>
        <dbReference type="SAM" id="SignalP"/>
    </source>
</evidence>
<keyword evidence="4" id="KW-0456">Lyase</keyword>
<keyword evidence="2" id="KW-0732">Signal</keyword>
<feature type="compositionally biased region" description="Basic and acidic residues" evidence="1">
    <location>
        <begin position="374"/>
        <end position="386"/>
    </location>
</feature>
<dbReference type="Proteomes" id="UP000316304">
    <property type="component" value="Unassembled WGS sequence"/>
</dbReference>
<dbReference type="InterPro" id="IPR024535">
    <property type="entry name" value="RHGA/B-epi-like_pectate_lyase"/>
</dbReference>
<evidence type="ECO:0000313" key="4">
    <source>
        <dbReference type="EMBL" id="TWU26806.1"/>
    </source>
</evidence>
<feature type="chain" id="PRO_5022905536" evidence="2">
    <location>
        <begin position="26"/>
        <end position="407"/>
    </location>
</feature>
<dbReference type="EMBL" id="SJPT01000001">
    <property type="protein sequence ID" value="TWU26806.1"/>
    <property type="molecule type" value="Genomic_DNA"/>
</dbReference>
<accession>A0A5C6CUS9</accession>
<dbReference type="AlphaFoldDB" id="A0A5C6CUS9"/>
<dbReference type="InterPro" id="IPR011050">
    <property type="entry name" value="Pectin_lyase_fold/virulence"/>
</dbReference>
<sequence length="407" mass="44351" precursor="true">MMTLMHSLRVTALLAVTCLGQTVYSAPLFIDASVDLTRLKIADENAVGDSTTDSSEAVQAAIDYLAKNPDGGSLIFGPGVYRVGGLSVKPGVKIIGADRQQTIFRAANKGIMFEMEGGELHNFTAYGTPESASSGEFWRVGTGGVGKGGSAWTSHIIRVGNTPTMIAKDVVISNVSAKECRYDCLYTRGSQNLRVLDCEFDRAGRNLISMVGNDENFLISSCRFGSLWGLYHSDIEPNQGQFVRDGAFVNCEFDGRHAGDMNTDTWGAMFTLSGEEKLENRNISVIGCTFRDISVRVRGIFPEMQFLYNPQLGKFVKVRTNPTGELRDATIRGNDFGTTQKPMKNISYGVTFTGKSTFENNTPTSANDTKITSKSHDSQWKEDHPRAVKAKGSATQTSQKPVPKTDP</sequence>
<dbReference type="Pfam" id="PF12708">
    <property type="entry name" value="Pect-lyase_RHGA_epim"/>
    <property type="match status" value="1"/>
</dbReference>
<keyword evidence="5" id="KW-1185">Reference proteome</keyword>